<dbReference type="EMBL" id="LCAB01000008">
    <property type="protein sequence ID" value="KKR82985.1"/>
    <property type="molecule type" value="Genomic_DNA"/>
</dbReference>
<evidence type="ECO:0000313" key="2">
    <source>
        <dbReference type="EMBL" id="KKR82985.1"/>
    </source>
</evidence>
<sequence>MKHLKQEEERRPRKRVVKFIRLGAVILLAVLFLEIWAVNRLSTYGDKIQDIKSAKMALDLENQVLENQIAQQSSLASIETKAVSLGFTAVKSWQYLKPLNLASAY</sequence>
<gene>
    <name evidence="2" type="ORF">UU29_C0008G0094</name>
</gene>
<protein>
    <submittedName>
        <fullName evidence="2">Uncharacterized protein</fullName>
    </submittedName>
</protein>
<accession>A0A0G0WFB2</accession>
<keyword evidence="1" id="KW-0472">Membrane</keyword>
<organism evidence="2 3">
    <name type="scientific">Candidatus Daviesbacteria bacterium GW2011_GWA2_40_9</name>
    <dbReference type="NCBI Taxonomy" id="1618424"/>
    <lineage>
        <taxon>Bacteria</taxon>
        <taxon>Candidatus Daviesiibacteriota</taxon>
    </lineage>
</organism>
<proteinExistence type="predicted"/>
<evidence type="ECO:0000313" key="3">
    <source>
        <dbReference type="Proteomes" id="UP000034601"/>
    </source>
</evidence>
<evidence type="ECO:0000256" key="1">
    <source>
        <dbReference type="SAM" id="Phobius"/>
    </source>
</evidence>
<reference evidence="2 3" key="1">
    <citation type="journal article" date="2015" name="Nature">
        <title>rRNA introns, odd ribosomes, and small enigmatic genomes across a large radiation of phyla.</title>
        <authorList>
            <person name="Brown C.T."/>
            <person name="Hug L.A."/>
            <person name="Thomas B.C."/>
            <person name="Sharon I."/>
            <person name="Castelle C.J."/>
            <person name="Singh A."/>
            <person name="Wilkins M.J."/>
            <person name="Williams K.H."/>
            <person name="Banfield J.F."/>
        </authorList>
    </citation>
    <scope>NUCLEOTIDE SEQUENCE [LARGE SCALE GENOMIC DNA]</scope>
</reference>
<comment type="caution">
    <text evidence="2">The sequence shown here is derived from an EMBL/GenBank/DDBJ whole genome shotgun (WGS) entry which is preliminary data.</text>
</comment>
<feature type="transmembrane region" description="Helical" evidence="1">
    <location>
        <begin position="20"/>
        <end position="38"/>
    </location>
</feature>
<keyword evidence="1" id="KW-0812">Transmembrane</keyword>
<dbReference type="AlphaFoldDB" id="A0A0G0WFB2"/>
<keyword evidence="1" id="KW-1133">Transmembrane helix</keyword>
<name>A0A0G0WFB2_9BACT</name>
<dbReference type="Proteomes" id="UP000034601">
    <property type="component" value="Unassembled WGS sequence"/>
</dbReference>